<sequence>MRVFGRHLHHCDRTEWVVLLTIGLQFSSHGLGPADRAQHSTILTTPSPASISLTLNCGRAMGLVWSGCYCSLPSLPFHFRASPVLALSLPTPPPTGSDRSDGEACGLRGGCFGWEGHNDRRRCRTLEAGGLRHGG</sequence>
<keyword evidence="2" id="KW-1185">Reference proteome</keyword>
<dbReference type="EMBL" id="KV918874">
    <property type="protein sequence ID" value="OSX76270.1"/>
    <property type="molecule type" value="Genomic_DNA"/>
</dbReference>
<gene>
    <name evidence="1" type="ORF">BU14_0200s0025</name>
</gene>
<organism evidence="1 2">
    <name type="scientific">Porphyra umbilicalis</name>
    <name type="common">Purple laver</name>
    <name type="synonym">Red alga</name>
    <dbReference type="NCBI Taxonomy" id="2786"/>
    <lineage>
        <taxon>Eukaryota</taxon>
        <taxon>Rhodophyta</taxon>
        <taxon>Bangiophyceae</taxon>
        <taxon>Bangiales</taxon>
        <taxon>Bangiaceae</taxon>
        <taxon>Porphyra</taxon>
    </lineage>
</organism>
<protein>
    <submittedName>
        <fullName evidence="1">Uncharacterized protein</fullName>
    </submittedName>
</protein>
<reference evidence="1 2" key="1">
    <citation type="submission" date="2017-03" db="EMBL/GenBank/DDBJ databases">
        <title>WGS assembly of Porphyra umbilicalis.</title>
        <authorList>
            <person name="Brawley S.H."/>
            <person name="Blouin N.A."/>
            <person name="Ficko-Blean E."/>
            <person name="Wheeler G.L."/>
            <person name="Lohr M."/>
            <person name="Goodson H.V."/>
            <person name="Jenkins J.W."/>
            <person name="Blaby-Haas C.E."/>
            <person name="Helliwell K.E."/>
            <person name="Chan C."/>
            <person name="Marriage T."/>
            <person name="Bhattacharya D."/>
            <person name="Klein A.S."/>
            <person name="Badis Y."/>
            <person name="Brodie J."/>
            <person name="Cao Y."/>
            <person name="Collen J."/>
            <person name="Dittami S.M."/>
            <person name="Gachon C.M."/>
            <person name="Green B.R."/>
            <person name="Karpowicz S."/>
            <person name="Kim J.W."/>
            <person name="Kudahl U."/>
            <person name="Lin S."/>
            <person name="Michel G."/>
            <person name="Mittag M."/>
            <person name="Olson B.J."/>
            <person name="Pangilinan J."/>
            <person name="Peng Y."/>
            <person name="Qiu H."/>
            <person name="Shu S."/>
            <person name="Singer J.T."/>
            <person name="Smith A.G."/>
            <person name="Sprecher B.N."/>
            <person name="Wagner V."/>
            <person name="Wang W."/>
            <person name="Wang Z.-Y."/>
            <person name="Yan J."/>
            <person name="Yarish C."/>
            <person name="Zoeuner-Riek S."/>
            <person name="Zhuang Y."/>
            <person name="Zou Y."/>
            <person name="Lindquist E.A."/>
            <person name="Grimwood J."/>
            <person name="Barry K."/>
            <person name="Rokhsar D.S."/>
            <person name="Schmutz J."/>
            <person name="Stiller J.W."/>
            <person name="Grossman A.R."/>
            <person name="Prochnik S.E."/>
        </authorList>
    </citation>
    <scope>NUCLEOTIDE SEQUENCE [LARGE SCALE GENOMIC DNA]</scope>
    <source>
        <strain evidence="1">4086291</strain>
    </source>
</reference>
<dbReference type="AlphaFoldDB" id="A0A1X6P6A9"/>
<proteinExistence type="predicted"/>
<evidence type="ECO:0000313" key="1">
    <source>
        <dbReference type="EMBL" id="OSX76270.1"/>
    </source>
</evidence>
<dbReference type="Proteomes" id="UP000218209">
    <property type="component" value="Unassembled WGS sequence"/>
</dbReference>
<accession>A0A1X6P6A9</accession>
<name>A0A1X6P6A9_PORUM</name>
<evidence type="ECO:0000313" key="2">
    <source>
        <dbReference type="Proteomes" id="UP000218209"/>
    </source>
</evidence>